<evidence type="ECO:0000256" key="2">
    <source>
        <dbReference type="ARBA" id="ARBA00022540"/>
    </source>
</evidence>
<dbReference type="InterPro" id="IPR000717">
    <property type="entry name" value="PCI_dom"/>
</dbReference>
<dbReference type="GO" id="GO:0003743">
    <property type="term" value="F:translation initiation factor activity"/>
    <property type="evidence" value="ECO:0007669"/>
    <property type="project" value="UniProtKB-KW"/>
</dbReference>
<dbReference type="PROSITE" id="PS50250">
    <property type="entry name" value="PCI"/>
    <property type="match status" value="1"/>
</dbReference>
<name>A0A9Q0MMU3_9DIPT</name>
<feature type="compositionally biased region" description="Low complexity" evidence="4">
    <location>
        <begin position="420"/>
        <end position="433"/>
    </location>
</feature>
<dbReference type="InterPro" id="IPR036390">
    <property type="entry name" value="WH_DNA-bd_sf"/>
</dbReference>
<dbReference type="InterPro" id="IPR058999">
    <property type="entry name" value="EIF3CL_C"/>
</dbReference>
<sequence>PHSNDYVERLKDEVKVTAIIEQVLAYIEQIGTPSEICRIYLRKIDHLYYKFDSNVLKKKNGEFTGRTSLDEMDKLSRYIYGKDDTDRIRTRAILCHIYHYAMHDNWFAARDLLLMSHLQETIQHSDPPTQILYNRTMANLGLCAFRQGNIKDAHQCLVDLMMTGKPKELLAQGLLPQRQHERSAEQEKVEKQRLMPFHMHINLELLECVYLVSAMLLEIPYMAAHEFDARRRMISKTFYQQLRSSERQSLVGPPESMREHVVAAAKAMRCGNWSACATFIVNKKMNTKVWDLFYESDRVREMLTKFIKEESLRTYLFTYSNVYTSISIPLLVQMFELTKAKVHSLISKMIINGELMASLDDPTETVVMHRSEPSRLQALSMQLTDKVTNLVDANERIFELKQGNMFQRGFQGQRGDRGNYRNQNNQQSNWNNNRNRDNHHNRNNRNHRMRDHRDDD</sequence>
<evidence type="ECO:0000313" key="6">
    <source>
        <dbReference type="EMBL" id="KAJ6633021.1"/>
    </source>
</evidence>
<keyword evidence="7" id="KW-1185">Reference proteome</keyword>
<dbReference type="GO" id="GO:0005852">
    <property type="term" value="C:eukaryotic translation initiation factor 3 complex"/>
    <property type="evidence" value="ECO:0007669"/>
    <property type="project" value="InterPro"/>
</dbReference>
<organism evidence="6 7">
    <name type="scientific">Pseudolycoriella hygida</name>
    <dbReference type="NCBI Taxonomy" id="35572"/>
    <lineage>
        <taxon>Eukaryota</taxon>
        <taxon>Metazoa</taxon>
        <taxon>Ecdysozoa</taxon>
        <taxon>Arthropoda</taxon>
        <taxon>Hexapoda</taxon>
        <taxon>Insecta</taxon>
        <taxon>Pterygota</taxon>
        <taxon>Neoptera</taxon>
        <taxon>Endopterygota</taxon>
        <taxon>Diptera</taxon>
        <taxon>Nematocera</taxon>
        <taxon>Sciaroidea</taxon>
        <taxon>Sciaridae</taxon>
        <taxon>Pseudolycoriella</taxon>
    </lineage>
</organism>
<evidence type="ECO:0000259" key="5">
    <source>
        <dbReference type="PROSITE" id="PS50250"/>
    </source>
</evidence>
<proteinExistence type="predicted"/>
<evidence type="ECO:0000256" key="3">
    <source>
        <dbReference type="ARBA" id="ARBA00022917"/>
    </source>
</evidence>
<feature type="non-terminal residue" evidence="6">
    <location>
        <position position="456"/>
    </location>
</feature>
<keyword evidence="1" id="KW-0963">Cytoplasm</keyword>
<reference evidence="6" key="1">
    <citation type="submission" date="2022-07" db="EMBL/GenBank/DDBJ databases">
        <authorList>
            <person name="Trinca V."/>
            <person name="Uliana J.V.C."/>
            <person name="Torres T.T."/>
            <person name="Ward R.J."/>
            <person name="Monesi N."/>
        </authorList>
    </citation>
    <scope>NUCLEOTIDE SEQUENCE</scope>
    <source>
        <strain evidence="6">HSMRA1968</strain>
        <tissue evidence="6">Whole embryos</tissue>
    </source>
</reference>
<dbReference type="GO" id="GO:0003723">
    <property type="term" value="F:RNA binding"/>
    <property type="evidence" value="ECO:0007669"/>
    <property type="project" value="InterPro"/>
</dbReference>
<dbReference type="Gene3D" id="1.25.40.570">
    <property type="match status" value="1"/>
</dbReference>
<accession>A0A9Q0MMU3</accession>
<evidence type="ECO:0000313" key="7">
    <source>
        <dbReference type="Proteomes" id="UP001151699"/>
    </source>
</evidence>
<gene>
    <name evidence="6" type="primary">eIF3-S8</name>
    <name evidence="6" type="ORF">Bhyg_16954</name>
</gene>
<dbReference type="AlphaFoldDB" id="A0A9Q0MMU3"/>
<feature type="compositionally biased region" description="Basic residues" evidence="4">
    <location>
        <begin position="441"/>
        <end position="450"/>
    </location>
</feature>
<dbReference type="OrthoDB" id="29647at2759"/>
<comment type="caution">
    <text evidence="6">The sequence shown here is derived from an EMBL/GenBank/DDBJ whole genome shotgun (WGS) entry which is preliminary data.</text>
</comment>
<keyword evidence="3" id="KW-0648">Protein biosynthesis</keyword>
<dbReference type="PANTHER" id="PTHR13937:SF0">
    <property type="entry name" value="EUKARYOTIC TRANSLATION INITIATION FACTOR 3 SUBUNIT C-RELATED"/>
    <property type="match status" value="1"/>
</dbReference>
<dbReference type="Pfam" id="PF01399">
    <property type="entry name" value="PCI"/>
    <property type="match status" value="1"/>
</dbReference>
<evidence type="ECO:0000256" key="1">
    <source>
        <dbReference type="ARBA" id="ARBA00022490"/>
    </source>
</evidence>
<evidence type="ECO:0000256" key="4">
    <source>
        <dbReference type="SAM" id="MobiDB-lite"/>
    </source>
</evidence>
<keyword evidence="2 6" id="KW-0396">Initiation factor</keyword>
<dbReference type="PANTHER" id="PTHR13937">
    <property type="entry name" value="EUKARYOTIC TRANSLATION INITATION FACTOR 3, SUBUNIT 8 EIF3S8 -RELATED"/>
    <property type="match status" value="1"/>
</dbReference>
<dbReference type="SUPFAM" id="SSF46785">
    <property type="entry name" value="Winged helix' DNA-binding domain"/>
    <property type="match status" value="1"/>
</dbReference>
<feature type="domain" description="PCI" evidence="5">
    <location>
        <begin position="197"/>
        <end position="373"/>
    </location>
</feature>
<dbReference type="InterPro" id="IPR027516">
    <property type="entry name" value="EIF3C"/>
</dbReference>
<feature type="region of interest" description="Disordered" evidence="4">
    <location>
        <begin position="408"/>
        <end position="456"/>
    </location>
</feature>
<dbReference type="InterPro" id="IPR008905">
    <property type="entry name" value="EIF3C_N_dom"/>
</dbReference>
<dbReference type="Proteomes" id="UP001151699">
    <property type="component" value="Unassembled WGS sequence"/>
</dbReference>
<dbReference type="SMART" id="SM00088">
    <property type="entry name" value="PINT"/>
    <property type="match status" value="1"/>
</dbReference>
<dbReference type="GO" id="GO:0031369">
    <property type="term" value="F:translation initiation factor binding"/>
    <property type="evidence" value="ECO:0007669"/>
    <property type="project" value="InterPro"/>
</dbReference>
<dbReference type="EMBL" id="WJQU01002297">
    <property type="protein sequence ID" value="KAJ6633021.1"/>
    <property type="molecule type" value="Genomic_DNA"/>
</dbReference>
<protein>
    <submittedName>
        <fullName evidence="6">Eukaryotic translation initiation factor 3 subunit C</fullName>
    </submittedName>
</protein>
<dbReference type="Pfam" id="PF05470">
    <property type="entry name" value="eIF-3c_N"/>
    <property type="match status" value="1"/>
</dbReference>
<dbReference type="Pfam" id="PF26569">
    <property type="entry name" value="EIF3CL_C"/>
    <property type="match status" value="1"/>
</dbReference>